<evidence type="ECO:0000313" key="2">
    <source>
        <dbReference type="EMBL" id="GLC61652.1"/>
    </source>
</evidence>
<comment type="caution">
    <text evidence="2">The sequence shown here is derived from an EMBL/GenBank/DDBJ whole genome shotgun (WGS) entry which is preliminary data.</text>
</comment>
<dbReference type="EMBL" id="BRXU01000049">
    <property type="protein sequence ID" value="GLC61652.1"/>
    <property type="molecule type" value="Genomic_DNA"/>
</dbReference>
<dbReference type="Proteomes" id="UP001165080">
    <property type="component" value="Unassembled WGS sequence"/>
</dbReference>
<reference evidence="2 3" key="1">
    <citation type="journal article" date="2023" name="Commun. Biol.">
        <title>Reorganization of the ancestral sex-determining regions during the evolution of trioecy in Pleodorina starrii.</title>
        <authorList>
            <person name="Takahashi K."/>
            <person name="Suzuki S."/>
            <person name="Kawai-Toyooka H."/>
            <person name="Yamamoto K."/>
            <person name="Hamaji T."/>
            <person name="Ootsuki R."/>
            <person name="Yamaguchi H."/>
            <person name="Kawachi M."/>
            <person name="Higashiyama T."/>
            <person name="Nozaki H."/>
        </authorList>
    </citation>
    <scope>NUCLEOTIDE SEQUENCE [LARGE SCALE GENOMIC DNA]</scope>
    <source>
        <strain evidence="2 3">NIES-4479</strain>
    </source>
</reference>
<feature type="region of interest" description="Disordered" evidence="1">
    <location>
        <begin position="223"/>
        <end position="260"/>
    </location>
</feature>
<proteinExistence type="predicted"/>
<name>A0A9W6C0J4_9CHLO</name>
<evidence type="ECO:0000313" key="3">
    <source>
        <dbReference type="Proteomes" id="UP001165080"/>
    </source>
</evidence>
<dbReference type="AlphaFoldDB" id="A0A9W6C0J4"/>
<evidence type="ECO:0000256" key="1">
    <source>
        <dbReference type="SAM" id="MobiDB-lite"/>
    </source>
</evidence>
<protein>
    <submittedName>
        <fullName evidence="2">Uncharacterized protein</fullName>
    </submittedName>
</protein>
<gene>
    <name evidence="2" type="primary">PLEST009368</name>
    <name evidence="2" type="ORF">PLESTB_001787100</name>
</gene>
<organism evidence="2 3">
    <name type="scientific">Pleodorina starrii</name>
    <dbReference type="NCBI Taxonomy" id="330485"/>
    <lineage>
        <taxon>Eukaryota</taxon>
        <taxon>Viridiplantae</taxon>
        <taxon>Chlorophyta</taxon>
        <taxon>core chlorophytes</taxon>
        <taxon>Chlorophyceae</taxon>
        <taxon>CS clade</taxon>
        <taxon>Chlamydomonadales</taxon>
        <taxon>Volvocaceae</taxon>
        <taxon>Pleodorina</taxon>
    </lineage>
</organism>
<keyword evidence="3" id="KW-1185">Reference proteome</keyword>
<sequence length="260" mass="27782">MYRTFNFVPHIAAILGKPAHFDVWLYSNLSVVASAARIDKLKQQLTFISSGVPPVTTTTQPTALSGAVGYVIPATRGSYYEVERLAANRGKLSALSEFVRSGSALVLLDGFQGNATANNSFLPLLSALLGADPRCRAAGVATTMLLQKRSTAPEFIELENTIEVQPRLGLSTLSCQTGQAIYSAFVDRQEVSTAVVWTLDGGAIYWIGSSFFKPNLRGFYDPPAHSQPGRARLRRHGAGATPAALAKTPGREGRMGLAPA</sequence>
<accession>A0A9W6C0J4</accession>